<name>A0AAV4ZY04_9AGAM</name>
<sequence>MSLTTKQYKVRKGAGFDGLTITQTEVPEPGPGEVLVIVHAVSLQYRDLIIAEGTYPLPCKDELVPCSDAACEIVKVGPHVSKWKVGDRVCANFELDRLTGESTPESIATSLGGAVDGVLTQYRIFPVYSLVAIPEHLSYEEASTLPCAALTAYNALMGPEKLKGGDVVLVQGTGGVSIFALQFAVASGAAVIATSSSNEKLQIAKKLGAKHTINYRENPNWDEEVLKITDGRGVDHVIEVGGPNTMRRSLNSIRSGGWVHSIGFVSAAEGEDLGNIPLLLLGKNGYLRGVLIGAVTQFEDMNRLIAVSGLRPVVDKVFPFAQAREAYDYLKSQKHVGKVVIKVPTDD</sequence>
<organism evidence="2 3">
    <name type="scientific">Clathrus columnatus</name>
    <dbReference type="NCBI Taxonomy" id="1419009"/>
    <lineage>
        <taxon>Eukaryota</taxon>
        <taxon>Fungi</taxon>
        <taxon>Dikarya</taxon>
        <taxon>Basidiomycota</taxon>
        <taxon>Agaricomycotina</taxon>
        <taxon>Agaricomycetes</taxon>
        <taxon>Phallomycetidae</taxon>
        <taxon>Phallales</taxon>
        <taxon>Clathraceae</taxon>
        <taxon>Clathrus</taxon>
    </lineage>
</organism>
<feature type="domain" description="Enoyl reductase (ER)" evidence="1">
    <location>
        <begin position="14"/>
        <end position="341"/>
    </location>
</feature>
<evidence type="ECO:0000313" key="3">
    <source>
        <dbReference type="Proteomes" id="UP001050691"/>
    </source>
</evidence>
<dbReference type="InterPro" id="IPR036291">
    <property type="entry name" value="NAD(P)-bd_dom_sf"/>
</dbReference>
<reference evidence="2" key="1">
    <citation type="submission" date="2021-10" db="EMBL/GenBank/DDBJ databases">
        <title>De novo Genome Assembly of Clathrus columnatus (Basidiomycota, Fungi) Using Illumina and Nanopore Sequence Data.</title>
        <authorList>
            <person name="Ogiso-Tanaka E."/>
            <person name="Itagaki H."/>
            <person name="Hosoya T."/>
            <person name="Hosaka K."/>
        </authorList>
    </citation>
    <scope>NUCLEOTIDE SEQUENCE</scope>
    <source>
        <strain evidence="2">MO-923</strain>
    </source>
</reference>
<proteinExistence type="predicted"/>
<dbReference type="Gene3D" id="3.90.180.10">
    <property type="entry name" value="Medium-chain alcohol dehydrogenases, catalytic domain"/>
    <property type="match status" value="1"/>
</dbReference>
<dbReference type="InterPro" id="IPR011032">
    <property type="entry name" value="GroES-like_sf"/>
</dbReference>
<keyword evidence="3" id="KW-1185">Reference proteome</keyword>
<dbReference type="GO" id="GO:0016491">
    <property type="term" value="F:oxidoreductase activity"/>
    <property type="evidence" value="ECO:0007669"/>
    <property type="project" value="InterPro"/>
</dbReference>
<dbReference type="AlphaFoldDB" id="A0AAV4ZY04"/>
<dbReference type="InterPro" id="IPR013149">
    <property type="entry name" value="ADH-like_C"/>
</dbReference>
<dbReference type="Gene3D" id="3.40.50.720">
    <property type="entry name" value="NAD(P)-binding Rossmann-like Domain"/>
    <property type="match status" value="1"/>
</dbReference>
<dbReference type="Proteomes" id="UP001050691">
    <property type="component" value="Unassembled WGS sequence"/>
</dbReference>
<dbReference type="InterPro" id="IPR020843">
    <property type="entry name" value="ER"/>
</dbReference>
<dbReference type="Pfam" id="PF00107">
    <property type="entry name" value="ADH_zinc_N"/>
    <property type="match status" value="1"/>
</dbReference>
<evidence type="ECO:0000259" key="1">
    <source>
        <dbReference type="SMART" id="SM00829"/>
    </source>
</evidence>
<dbReference type="SUPFAM" id="SSF51735">
    <property type="entry name" value="NAD(P)-binding Rossmann-fold domains"/>
    <property type="match status" value="1"/>
</dbReference>
<dbReference type="SMART" id="SM00829">
    <property type="entry name" value="PKS_ER"/>
    <property type="match status" value="1"/>
</dbReference>
<evidence type="ECO:0000313" key="2">
    <source>
        <dbReference type="EMBL" id="GJJ07097.1"/>
    </source>
</evidence>
<dbReference type="Pfam" id="PF08240">
    <property type="entry name" value="ADH_N"/>
    <property type="match status" value="1"/>
</dbReference>
<dbReference type="InterPro" id="IPR052711">
    <property type="entry name" value="Zinc_ADH-like"/>
</dbReference>
<dbReference type="SUPFAM" id="SSF50129">
    <property type="entry name" value="GroES-like"/>
    <property type="match status" value="1"/>
</dbReference>
<protein>
    <submittedName>
        <fullName evidence="2">Secondary metabolism biosyntheticenzyme</fullName>
    </submittedName>
</protein>
<dbReference type="PANTHER" id="PTHR45033:SF2">
    <property type="entry name" value="ZINC-TYPE ALCOHOL DEHYDROGENASE-LIKE PROTEIN C1773.06C"/>
    <property type="match status" value="1"/>
</dbReference>
<dbReference type="InterPro" id="IPR013154">
    <property type="entry name" value="ADH-like_N"/>
</dbReference>
<accession>A0AAV4ZY04</accession>
<comment type="caution">
    <text evidence="2">The sequence shown here is derived from an EMBL/GenBank/DDBJ whole genome shotgun (WGS) entry which is preliminary data.</text>
</comment>
<dbReference type="PANTHER" id="PTHR45033">
    <property type="match status" value="1"/>
</dbReference>
<gene>
    <name evidence="2" type="ORF">Clacol_001296</name>
</gene>
<dbReference type="CDD" id="cd08276">
    <property type="entry name" value="MDR7"/>
    <property type="match status" value="1"/>
</dbReference>
<dbReference type="EMBL" id="BPWL01000002">
    <property type="protein sequence ID" value="GJJ07097.1"/>
    <property type="molecule type" value="Genomic_DNA"/>
</dbReference>